<dbReference type="PRINTS" id="PR00377">
    <property type="entry name" value="IMPHPHTASES"/>
</dbReference>
<organism evidence="7 8">
    <name type="scientific">Neurospora tetraspora</name>
    <dbReference type="NCBI Taxonomy" id="94610"/>
    <lineage>
        <taxon>Eukaryota</taxon>
        <taxon>Fungi</taxon>
        <taxon>Dikarya</taxon>
        <taxon>Ascomycota</taxon>
        <taxon>Pezizomycotina</taxon>
        <taxon>Sordariomycetes</taxon>
        <taxon>Sordariomycetidae</taxon>
        <taxon>Sordariales</taxon>
        <taxon>Sordariaceae</taxon>
        <taxon>Neurospora</taxon>
    </lineage>
</organism>
<evidence type="ECO:0000256" key="3">
    <source>
        <dbReference type="ARBA" id="ARBA00022842"/>
    </source>
</evidence>
<keyword evidence="6" id="KW-0378">Hydrolase</keyword>
<reference evidence="7" key="2">
    <citation type="submission" date="2023-06" db="EMBL/GenBank/DDBJ databases">
        <authorList>
            <consortium name="Lawrence Berkeley National Laboratory"/>
            <person name="Haridas S."/>
            <person name="Hensen N."/>
            <person name="Bonometti L."/>
            <person name="Westerberg I."/>
            <person name="Brannstrom I.O."/>
            <person name="Guillou S."/>
            <person name="Cros-Aarteil S."/>
            <person name="Calhoun S."/>
            <person name="Kuo A."/>
            <person name="Mondo S."/>
            <person name="Pangilinan J."/>
            <person name="Riley R."/>
            <person name="Labutti K."/>
            <person name="Andreopoulos B."/>
            <person name="Lipzen A."/>
            <person name="Chen C."/>
            <person name="Yanf M."/>
            <person name="Daum C."/>
            <person name="Ng V."/>
            <person name="Clum A."/>
            <person name="Steindorff A."/>
            <person name="Ohm R."/>
            <person name="Martin F."/>
            <person name="Silar P."/>
            <person name="Natvig D."/>
            <person name="Lalanne C."/>
            <person name="Gautier V."/>
            <person name="Ament-Velasquez S.L."/>
            <person name="Kruys A."/>
            <person name="Hutchinson M.I."/>
            <person name="Powell A.J."/>
            <person name="Barry K."/>
            <person name="Miller A.N."/>
            <person name="Grigoriev I.V."/>
            <person name="Debuchy R."/>
            <person name="Gladieux P."/>
            <person name="Thoren M.H."/>
            <person name="Johannesson H."/>
        </authorList>
    </citation>
    <scope>NUCLEOTIDE SEQUENCE</scope>
    <source>
        <strain evidence="7">CBS 560.94</strain>
    </source>
</reference>
<evidence type="ECO:0000256" key="4">
    <source>
        <dbReference type="ARBA" id="ARBA00022911"/>
    </source>
</evidence>
<protein>
    <recommendedName>
        <fullName evidence="6">Inositol-1-monophosphatase</fullName>
        <ecNumber evidence="6">3.1.3.25</ecNumber>
    </recommendedName>
</protein>
<reference evidence="7" key="1">
    <citation type="journal article" date="2023" name="Mol. Phylogenet. Evol.">
        <title>Genome-scale phylogeny and comparative genomics of the fungal order Sordariales.</title>
        <authorList>
            <person name="Hensen N."/>
            <person name="Bonometti L."/>
            <person name="Westerberg I."/>
            <person name="Brannstrom I.O."/>
            <person name="Guillou S."/>
            <person name="Cros-Aarteil S."/>
            <person name="Calhoun S."/>
            <person name="Haridas S."/>
            <person name="Kuo A."/>
            <person name="Mondo S."/>
            <person name="Pangilinan J."/>
            <person name="Riley R."/>
            <person name="LaButti K."/>
            <person name="Andreopoulos B."/>
            <person name="Lipzen A."/>
            <person name="Chen C."/>
            <person name="Yan M."/>
            <person name="Daum C."/>
            <person name="Ng V."/>
            <person name="Clum A."/>
            <person name="Steindorff A."/>
            <person name="Ohm R.A."/>
            <person name="Martin F."/>
            <person name="Silar P."/>
            <person name="Natvig D.O."/>
            <person name="Lalanne C."/>
            <person name="Gautier V."/>
            <person name="Ament-Velasquez S.L."/>
            <person name="Kruys A."/>
            <person name="Hutchinson M.I."/>
            <person name="Powell A.J."/>
            <person name="Barry K."/>
            <person name="Miller A.N."/>
            <person name="Grigoriev I.V."/>
            <person name="Debuchy R."/>
            <person name="Gladieux P."/>
            <person name="Hiltunen Thoren M."/>
            <person name="Johannesson H."/>
        </authorList>
    </citation>
    <scope>NUCLEOTIDE SEQUENCE</scope>
    <source>
        <strain evidence="7">CBS 560.94</strain>
    </source>
</reference>
<dbReference type="Gene3D" id="3.40.190.80">
    <property type="match status" value="1"/>
</dbReference>
<comment type="cofactor">
    <cofactor evidence="5 6">
        <name>Mg(2+)</name>
        <dbReference type="ChEBI" id="CHEBI:18420"/>
    </cofactor>
</comment>
<dbReference type="Proteomes" id="UP001278500">
    <property type="component" value="Unassembled WGS sequence"/>
</dbReference>
<dbReference type="PROSITE" id="PS00629">
    <property type="entry name" value="IMP_1"/>
    <property type="match status" value="1"/>
</dbReference>
<dbReference type="AlphaFoldDB" id="A0AAE0MSY4"/>
<comment type="caution">
    <text evidence="7">The sequence shown here is derived from an EMBL/GenBank/DDBJ whole genome shotgun (WGS) entry which is preliminary data.</text>
</comment>
<keyword evidence="2 5" id="KW-0479">Metal-binding</keyword>
<evidence type="ECO:0000256" key="2">
    <source>
        <dbReference type="ARBA" id="ARBA00022723"/>
    </source>
</evidence>
<dbReference type="PANTHER" id="PTHR20854">
    <property type="entry name" value="INOSITOL MONOPHOSPHATASE"/>
    <property type="match status" value="1"/>
</dbReference>
<evidence type="ECO:0000256" key="6">
    <source>
        <dbReference type="RuleBase" id="RU364068"/>
    </source>
</evidence>
<evidence type="ECO:0000256" key="5">
    <source>
        <dbReference type="PIRSR" id="PIRSR600760-2"/>
    </source>
</evidence>
<comment type="similarity">
    <text evidence="1 6">Belongs to the inositol monophosphatase superfamily.</text>
</comment>
<proteinExistence type="inferred from homology"/>
<feature type="binding site" evidence="5">
    <location>
        <position position="262"/>
    </location>
    <ligand>
        <name>Mg(2+)</name>
        <dbReference type="ChEBI" id="CHEBI:18420"/>
        <label>1</label>
        <note>catalytic</note>
    </ligand>
</feature>
<comment type="catalytic activity">
    <reaction evidence="6">
        <text>a myo-inositol phosphate + H2O = myo-inositol + phosphate</text>
        <dbReference type="Rhea" id="RHEA:24056"/>
        <dbReference type="ChEBI" id="CHEBI:15377"/>
        <dbReference type="ChEBI" id="CHEBI:17268"/>
        <dbReference type="ChEBI" id="CHEBI:43474"/>
        <dbReference type="ChEBI" id="CHEBI:84139"/>
        <dbReference type="EC" id="3.1.3.25"/>
    </reaction>
</comment>
<dbReference type="GO" id="GO:0007165">
    <property type="term" value="P:signal transduction"/>
    <property type="evidence" value="ECO:0007669"/>
    <property type="project" value="TreeGrafter"/>
</dbReference>
<dbReference type="PROSITE" id="PS00630">
    <property type="entry name" value="IMP_2"/>
    <property type="match status" value="1"/>
</dbReference>
<feature type="binding site" evidence="5">
    <location>
        <position position="118"/>
    </location>
    <ligand>
        <name>Mg(2+)</name>
        <dbReference type="ChEBI" id="CHEBI:18420"/>
        <label>1</label>
        <note>catalytic</note>
    </ligand>
</feature>
<dbReference type="InterPro" id="IPR033942">
    <property type="entry name" value="IMPase"/>
</dbReference>
<dbReference type="SUPFAM" id="SSF56655">
    <property type="entry name" value="Carbohydrate phosphatase"/>
    <property type="match status" value="1"/>
</dbReference>
<dbReference type="RefSeq" id="XP_062683087.1">
    <property type="nucleotide sequence ID" value="XM_062821256.1"/>
</dbReference>
<dbReference type="InterPro" id="IPR020550">
    <property type="entry name" value="Inositol_monophosphatase_CS"/>
</dbReference>
<evidence type="ECO:0000313" key="8">
    <source>
        <dbReference type="Proteomes" id="UP001278500"/>
    </source>
</evidence>
<dbReference type="InterPro" id="IPR020583">
    <property type="entry name" value="Inositol_monoP_metal-BS"/>
</dbReference>
<dbReference type="EC" id="3.1.3.25" evidence="6"/>
<dbReference type="GO" id="GO:0006020">
    <property type="term" value="P:inositol metabolic process"/>
    <property type="evidence" value="ECO:0007669"/>
    <property type="project" value="TreeGrafter"/>
</dbReference>
<dbReference type="Gene3D" id="3.30.540.10">
    <property type="entry name" value="Fructose-1,6-Bisphosphatase, subunit A, domain 1"/>
    <property type="match status" value="1"/>
</dbReference>
<gene>
    <name evidence="7" type="ORF">B0H65DRAFT_162050</name>
</gene>
<feature type="binding site" evidence="5">
    <location>
        <position position="90"/>
    </location>
    <ligand>
        <name>Mg(2+)</name>
        <dbReference type="ChEBI" id="CHEBI:18420"/>
        <label>2</label>
    </ligand>
</feature>
<keyword evidence="3 5" id="KW-0460">Magnesium</keyword>
<feature type="binding site" evidence="5">
    <location>
        <position position="117"/>
    </location>
    <ligand>
        <name>Mg(2+)</name>
        <dbReference type="ChEBI" id="CHEBI:18420"/>
        <label>1</label>
        <note>catalytic</note>
    </ligand>
</feature>
<dbReference type="Pfam" id="PF00459">
    <property type="entry name" value="Inositol_P"/>
    <property type="match status" value="1"/>
</dbReference>
<dbReference type="InterPro" id="IPR000760">
    <property type="entry name" value="Inositol_monophosphatase-like"/>
</dbReference>
<dbReference type="GO" id="GO:0046854">
    <property type="term" value="P:phosphatidylinositol phosphate biosynthetic process"/>
    <property type="evidence" value="ECO:0007669"/>
    <property type="project" value="InterPro"/>
</dbReference>
<accession>A0AAE0MSY4</accession>
<comment type="pathway">
    <text evidence="6">Polyol metabolism; myo-inositol biosynthesis; myo-inositol from D-glucose 6-phosphate: step 2/2.</text>
</comment>
<keyword evidence="8" id="KW-1185">Reference proteome</keyword>
<dbReference type="FunFam" id="3.40.190.80:FF:000019">
    <property type="entry name" value="Inositol-1-monophosphatase"/>
    <property type="match status" value="1"/>
</dbReference>
<evidence type="ECO:0000256" key="1">
    <source>
        <dbReference type="ARBA" id="ARBA00009759"/>
    </source>
</evidence>
<name>A0AAE0MSY4_9PEZI</name>
<feature type="binding site" evidence="5">
    <location>
        <position position="115"/>
    </location>
    <ligand>
        <name>Mg(2+)</name>
        <dbReference type="ChEBI" id="CHEBI:18420"/>
        <label>1</label>
        <note>catalytic</note>
    </ligand>
</feature>
<dbReference type="GeneID" id="87858410"/>
<dbReference type="FunFam" id="3.30.540.10:FF:000004">
    <property type="entry name" value="Inositol-1-monophosphatase"/>
    <property type="match status" value="1"/>
</dbReference>
<keyword evidence="4" id="KW-0672">Quinate metabolism</keyword>
<dbReference type="EMBL" id="JAUEPP010000003">
    <property type="protein sequence ID" value="KAK3348005.1"/>
    <property type="molecule type" value="Genomic_DNA"/>
</dbReference>
<dbReference type="CDD" id="cd01639">
    <property type="entry name" value="IMPase"/>
    <property type="match status" value="1"/>
</dbReference>
<dbReference type="GO" id="GO:0046872">
    <property type="term" value="F:metal ion binding"/>
    <property type="evidence" value="ECO:0007669"/>
    <property type="project" value="UniProtKB-KW"/>
</dbReference>
<evidence type="ECO:0000313" key="7">
    <source>
        <dbReference type="EMBL" id="KAK3348005.1"/>
    </source>
</evidence>
<dbReference type="GO" id="GO:0008934">
    <property type="term" value="F:inositol monophosphate 1-phosphatase activity"/>
    <property type="evidence" value="ECO:0007669"/>
    <property type="project" value="InterPro"/>
</dbReference>
<dbReference type="PANTHER" id="PTHR20854:SF39">
    <property type="entry name" value="PROTEIN QUTG"/>
    <property type="match status" value="1"/>
</dbReference>
<sequence>MASKTITEAELDEIYAFAVQLGKDAGNLLMEAARSRFSSNNANHHDEPTTQEFTEKDSAVDIVTQTDEDVEAFIKTAINTRYPSHHFIGEETYAKSAQPTRPYLVTPTTPTWVVDPLDGTVNYTHLFPMFCVSIAFLIDGAPVIGVICAPMLGQLFTACNGRGAWLNETQRLPLVRQPMPKNAPGGCVFSCEWGKDRKDRPDGNLYRKVESFVNMAAEVGGRGGKGGMVHGVRSLGSATLDLAYTAMGSFDIWWEGGCWEWDVAAGVAILQEAGGLITSANPPEDWAKAEIPEVKLGSRLYLAIRPAGPSEGETAREGQERTVREVWRRVRGLDYTRPGA</sequence>